<proteinExistence type="predicted"/>
<dbReference type="EMBL" id="GGEC01056249">
    <property type="protein sequence ID" value="MBX36733.1"/>
    <property type="molecule type" value="Transcribed_RNA"/>
</dbReference>
<evidence type="ECO:0000313" key="1">
    <source>
        <dbReference type="EMBL" id="MBX36733.1"/>
    </source>
</evidence>
<organism evidence="1">
    <name type="scientific">Rhizophora mucronata</name>
    <name type="common">Asiatic mangrove</name>
    <dbReference type="NCBI Taxonomy" id="61149"/>
    <lineage>
        <taxon>Eukaryota</taxon>
        <taxon>Viridiplantae</taxon>
        <taxon>Streptophyta</taxon>
        <taxon>Embryophyta</taxon>
        <taxon>Tracheophyta</taxon>
        <taxon>Spermatophyta</taxon>
        <taxon>Magnoliopsida</taxon>
        <taxon>eudicotyledons</taxon>
        <taxon>Gunneridae</taxon>
        <taxon>Pentapetalae</taxon>
        <taxon>rosids</taxon>
        <taxon>fabids</taxon>
        <taxon>Malpighiales</taxon>
        <taxon>Rhizophoraceae</taxon>
        <taxon>Rhizophora</taxon>
    </lineage>
</organism>
<accession>A0A2P2N2N0</accession>
<protein>
    <submittedName>
        <fullName evidence="1">Uncharacterized protein</fullName>
    </submittedName>
</protein>
<dbReference type="AlphaFoldDB" id="A0A2P2N2N0"/>
<sequence>MFFITYQKWLDQCHYNILDILVRLCWSFRTIEIHKFHYLQTVVFKSSKISNLLSSFGLRI</sequence>
<name>A0A2P2N2N0_RHIMU</name>
<reference evidence="1" key="1">
    <citation type="submission" date="2018-02" db="EMBL/GenBank/DDBJ databases">
        <title>Rhizophora mucronata_Transcriptome.</title>
        <authorList>
            <person name="Meera S.P."/>
            <person name="Sreeshan A."/>
            <person name="Augustine A."/>
        </authorList>
    </citation>
    <scope>NUCLEOTIDE SEQUENCE</scope>
    <source>
        <tissue evidence="1">Leaf</tissue>
    </source>
</reference>